<organism evidence="1">
    <name type="scientific">Arundo donax</name>
    <name type="common">Giant reed</name>
    <name type="synonym">Donax arundinaceus</name>
    <dbReference type="NCBI Taxonomy" id="35708"/>
    <lineage>
        <taxon>Eukaryota</taxon>
        <taxon>Viridiplantae</taxon>
        <taxon>Streptophyta</taxon>
        <taxon>Embryophyta</taxon>
        <taxon>Tracheophyta</taxon>
        <taxon>Spermatophyta</taxon>
        <taxon>Magnoliopsida</taxon>
        <taxon>Liliopsida</taxon>
        <taxon>Poales</taxon>
        <taxon>Poaceae</taxon>
        <taxon>PACMAD clade</taxon>
        <taxon>Arundinoideae</taxon>
        <taxon>Arundineae</taxon>
        <taxon>Arundo</taxon>
    </lineage>
</organism>
<accession>A0A0A9BRT5</accession>
<sequence>MKPHLYACMELNLCVCNISISVPYHLSPLNGNHLVTAQILYVPSIHVSLSIFIQKNAQP</sequence>
<reference evidence="1" key="1">
    <citation type="submission" date="2014-09" db="EMBL/GenBank/DDBJ databases">
        <authorList>
            <person name="Magalhaes I.L.F."/>
            <person name="Oliveira U."/>
            <person name="Santos F.R."/>
            <person name="Vidigal T.H.D.A."/>
            <person name="Brescovit A.D."/>
            <person name="Santos A.J."/>
        </authorList>
    </citation>
    <scope>NUCLEOTIDE SEQUENCE</scope>
    <source>
        <tissue evidence="1">Shoot tissue taken approximately 20 cm above the soil surface</tissue>
    </source>
</reference>
<reference evidence="1" key="2">
    <citation type="journal article" date="2015" name="Data Brief">
        <title>Shoot transcriptome of the giant reed, Arundo donax.</title>
        <authorList>
            <person name="Barrero R.A."/>
            <person name="Guerrero F.D."/>
            <person name="Moolhuijzen P."/>
            <person name="Goolsby J.A."/>
            <person name="Tidwell J."/>
            <person name="Bellgard S.E."/>
            <person name="Bellgard M.I."/>
        </authorList>
    </citation>
    <scope>NUCLEOTIDE SEQUENCE</scope>
    <source>
        <tissue evidence="1">Shoot tissue taken approximately 20 cm above the soil surface</tissue>
    </source>
</reference>
<evidence type="ECO:0000313" key="1">
    <source>
        <dbReference type="EMBL" id="JAD62042.1"/>
    </source>
</evidence>
<protein>
    <submittedName>
        <fullName evidence="1">Uncharacterized protein</fullName>
    </submittedName>
</protein>
<dbReference type="AlphaFoldDB" id="A0A0A9BRT5"/>
<name>A0A0A9BRT5_ARUDO</name>
<dbReference type="EMBL" id="GBRH01235853">
    <property type="protein sequence ID" value="JAD62042.1"/>
    <property type="molecule type" value="Transcribed_RNA"/>
</dbReference>
<proteinExistence type="predicted"/>